<dbReference type="AlphaFoldDB" id="A0A7W9BVQ4"/>
<name>A0A7W9BVQ4_9SPHN</name>
<feature type="transmembrane region" description="Helical" evidence="1">
    <location>
        <begin position="12"/>
        <end position="35"/>
    </location>
</feature>
<feature type="transmembrane region" description="Helical" evidence="1">
    <location>
        <begin position="41"/>
        <end position="62"/>
    </location>
</feature>
<evidence type="ECO:0000313" key="2">
    <source>
        <dbReference type="EMBL" id="MBB5730885.1"/>
    </source>
</evidence>
<accession>A0A7W9BVQ4</accession>
<keyword evidence="3" id="KW-1185">Reference proteome</keyword>
<organism evidence="2 3">
    <name type="scientific">Sphingomonas prati</name>
    <dbReference type="NCBI Taxonomy" id="1843237"/>
    <lineage>
        <taxon>Bacteria</taxon>
        <taxon>Pseudomonadati</taxon>
        <taxon>Pseudomonadota</taxon>
        <taxon>Alphaproteobacteria</taxon>
        <taxon>Sphingomonadales</taxon>
        <taxon>Sphingomonadaceae</taxon>
        <taxon>Sphingomonas</taxon>
    </lineage>
</organism>
<dbReference type="EMBL" id="JACIJR010000011">
    <property type="protein sequence ID" value="MBB5730885.1"/>
    <property type="molecule type" value="Genomic_DNA"/>
</dbReference>
<evidence type="ECO:0000256" key="1">
    <source>
        <dbReference type="SAM" id="Phobius"/>
    </source>
</evidence>
<comment type="caution">
    <text evidence="2">The sequence shown here is derived from an EMBL/GenBank/DDBJ whole genome shotgun (WGS) entry which is preliminary data.</text>
</comment>
<evidence type="ECO:0000313" key="3">
    <source>
        <dbReference type="Proteomes" id="UP000546701"/>
    </source>
</evidence>
<protein>
    <submittedName>
        <fullName evidence="2">ABC-type uncharacterized transport system permease subunit</fullName>
    </submittedName>
</protein>
<proteinExistence type="predicted"/>
<gene>
    <name evidence="2" type="ORF">FHS99_003392</name>
</gene>
<keyword evidence="1" id="KW-0812">Transmembrane</keyword>
<reference evidence="2 3" key="1">
    <citation type="submission" date="2020-08" db="EMBL/GenBank/DDBJ databases">
        <title>Genomic Encyclopedia of Type Strains, Phase IV (KMG-IV): sequencing the most valuable type-strain genomes for metagenomic binning, comparative biology and taxonomic classification.</title>
        <authorList>
            <person name="Goeker M."/>
        </authorList>
    </citation>
    <scope>NUCLEOTIDE SEQUENCE [LARGE SCALE GENOMIC DNA]</scope>
    <source>
        <strain evidence="2 3">DSM 103336</strain>
    </source>
</reference>
<sequence length="74" mass="8170">MKRFSQLSSMIQVGIGLAIFETIGILIAAGNAFVFTRDPELIKSGLIILATTIAMTFFAWLWPLPIIERTIDDA</sequence>
<dbReference type="Proteomes" id="UP000546701">
    <property type="component" value="Unassembled WGS sequence"/>
</dbReference>
<keyword evidence="1" id="KW-0472">Membrane</keyword>
<keyword evidence="1" id="KW-1133">Transmembrane helix</keyword>
<dbReference type="RefSeq" id="WP_157174873.1">
    <property type="nucleotide sequence ID" value="NZ_BMJP01000009.1"/>
</dbReference>